<evidence type="ECO:0000313" key="1">
    <source>
        <dbReference type="EMBL" id="KAJ7625991.1"/>
    </source>
</evidence>
<dbReference type="AlphaFoldDB" id="A0AAD7FIE6"/>
<protein>
    <submittedName>
        <fullName evidence="1">Uncharacterized protein</fullName>
    </submittedName>
</protein>
<dbReference type="InterPro" id="IPR021109">
    <property type="entry name" value="Peptidase_aspartic_dom_sf"/>
</dbReference>
<dbReference type="Proteomes" id="UP001221142">
    <property type="component" value="Unassembled WGS sequence"/>
</dbReference>
<reference evidence="1" key="1">
    <citation type="submission" date="2023-03" db="EMBL/GenBank/DDBJ databases">
        <title>Massive genome expansion in bonnet fungi (Mycena s.s.) driven by repeated elements and novel gene families across ecological guilds.</title>
        <authorList>
            <consortium name="Lawrence Berkeley National Laboratory"/>
            <person name="Harder C.B."/>
            <person name="Miyauchi S."/>
            <person name="Viragh M."/>
            <person name="Kuo A."/>
            <person name="Thoen E."/>
            <person name="Andreopoulos B."/>
            <person name="Lu D."/>
            <person name="Skrede I."/>
            <person name="Drula E."/>
            <person name="Henrissat B."/>
            <person name="Morin E."/>
            <person name="Kohler A."/>
            <person name="Barry K."/>
            <person name="LaButti K."/>
            <person name="Morin E."/>
            <person name="Salamov A."/>
            <person name="Lipzen A."/>
            <person name="Mereny Z."/>
            <person name="Hegedus B."/>
            <person name="Baldrian P."/>
            <person name="Stursova M."/>
            <person name="Weitz H."/>
            <person name="Taylor A."/>
            <person name="Grigoriev I.V."/>
            <person name="Nagy L.G."/>
            <person name="Martin F."/>
            <person name="Kauserud H."/>
        </authorList>
    </citation>
    <scope>NUCLEOTIDE SEQUENCE</scope>
    <source>
        <strain evidence="1">9284</strain>
    </source>
</reference>
<gene>
    <name evidence="1" type="ORF">FB45DRAFT_869116</name>
</gene>
<keyword evidence="2" id="KW-1185">Reference proteome</keyword>
<organism evidence="1 2">
    <name type="scientific">Roridomyces roridus</name>
    <dbReference type="NCBI Taxonomy" id="1738132"/>
    <lineage>
        <taxon>Eukaryota</taxon>
        <taxon>Fungi</taxon>
        <taxon>Dikarya</taxon>
        <taxon>Basidiomycota</taxon>
        <taxon>Agaricomycotina</taxon>
        <taxon>Agaricomycetes</taxon>
        <taxon>Agaricomycetidae</taxon>
        <taxon>Agaricales</taxon>
        <taxon>Marasmiineae</taxon>
        <taxon>Mycenaceae</taxon>
        <taxon>Roridomyces</taxon>
    </lineage>
</organism>
<name>A0AAD7FIE6_9AGAR</name>
<dbReference type="Gene3D" id="2.40.70.10">
    <property type="entry name" value="Acid Proteases"/>
    <property type="match status" value="1"/>
</dbReference>
<accession>A0AAD7FIE6</accession>
<evidence type="ECO:0000313" key="2">
    <source>
        <dbReference type="Proteomes" id="UP001221142"/>
    </source>
</evidence>
<proteinExistence type="predicted"/>
<comment type="caution">
    <text evidence="1">The sequence shown here is derived from an EMBL/GenBank/DDBJ whole genome shotgun (WGS) entry which is preliminary data.</text>
</comment>
<dbReference type="CDD" id="cd00303">
    <property type="entry name" value="retropepsin_like"/>
    <property type="match status" value="1"/>
</dbReference>
<dbReference type="EMBL" id="JARKIF010000012">
    <property type="protein sequence ID" value="KAJ7625991.1"/>
    <property type="molecule type" value="Genomic_DNA"/>
</dbReference>
<sequence>MPETINSDPPIYFVSRRLEHLPNVNRKEVSDMDQPSRLHKNLQCLTAQVEIFGVLAYVLFDSGSTIDSLSPDFATFSGCKTFRLTEQVTLQLGCRGSKSTITFGIRPAVNFGGIRGHVYFDIANLDLYDGIVRTPFMIKHRLILDFAKHVIRFPNNRGIKALSTLQEATLRNVRESELESSRGRVLAAGQ</sequence>